<accession>A0A8B8A5X9</accession>
<organism evidence="3 4">
    <name type="scientific">Acanthaster planci</name>
    <name type="common">Crown-of-thorns starfish</name>
    <dbReference type="NCBI Taxonomy" id="133434"/>
    <lineage>
        <taxon>Eukaryota</taxon>
        <taxon>Metazoa</taxon>
        <taxon>Echinodermata</taxon>
        <taxon>Eleutherozoa</taxon>
        <taxon>Asterozoa</taxon>
        <taxon>Asteroidea</taxon>
        <taxon>Valvatacea</taxon>
        <taxon>Valvatida</taxon>
        <taxon>Acanthasteridae</taxon>
        <taxon>Acanthaster</taxon>
    </lineage>
</organism>
<dbReference type="OMA" id="CEDQREN"/>
<feature type="domain" description="EGF-like" evidence="2">
    <location>
        <begin position="193"/>
        <end position="204"/>
    </location>
</feature>
<evidence type="ECO:0000256" key="1">
    <source>
        <dbReference type="SAM" id="Phobius"/>
    </source>
</evidence>
<dbReference type="InterPro" id="IPR000742">
    <property type="entry name" value="EGF"/>
</dbReference>
<dbReference type="AlphaFoldDB" id="A0A8B8A5X9"/>
<protein>
    <submittedName>
        <fullName evidence="4">Uncharacterized protein LOC110990604</fullName>
    </submittedName>
</protein>
<keyword evidence="1" id="KW-0812">Transmembrane</keyword>
<reference evidence="4" key="1">
    <citation type="submission" date="2025-08" db="UniProtKB">
        <authorList>
            <consortium name="RefSeq"/>
        </authorList>
    </citation>
    <scope>IDENTIFICATION</scope>
</reference>
<sequence length="372" mass="41983">MYCQDENVCLNGDQCLDDSTGRYCVPANSNFSCQCRVHDGFFMNSTTCEDQRENSLVIEITVLDETYRLVYTNPWASAFRAKMTTFERLVLMRLREDPSTSDVLSVNGFRIQNGSLVVSMVLLYPDSPPQSDVRRVLTTDQLTDGTVTVRLSPSAIEVSSISTTQNCPPDYCGIGATSCIRSGYYPGMFNYTCSCGTSFTGERCDQVISLPTDVPSETTETATKPPATDNLSTLEIILIIVACIFLLLAVGGLLLCFCLVTRHRYEAGRHYSTQSWRKSGIPRINYGLSEYNDDIYYHDGGYEMSNFGDEEIRMKRLKNVMSHSPYLQQGLQGRHDFVRPFVVTGDEDYYYDNQRDEESMVGHIVYNPIVHR</sequence>
<dbReference type="GeneID" id="110990604"/>
<keyword evidence="1" id="KW-1133">Transmembrane helix</keyword>
<feature type="transmembrane region" description="Helical" evidence="1">
    <location>
        <begin position="236"/>
        <end position="260"/>
    </location>
</feature>
<name>A0A8B8A5X9_ACAPL</name>
<keyword evidence="1" id="KW-0472">Membrane</keyword>
<keyword evidence="3" id="KW-1185">Reference proteome</keyword>
<evidence type="ECO:0000313" key="3">
    <source>
        <dbReference type="Proteomes" id="UP000694845"/>
    </source>
</evidence>
<evidence type="ECO:0000313" key="4">
    <source>
        <dbReference type="RefSeq" id="XP_022111371.1"/>
    </source>
</evidence>
<gene>
    <name evidence="4" type="primary">LOC110990604</name>
</gene>
<dbReference type="RefSeq" id="XP_022111371.1">
    <property type="nucleotide sequence ID" value="XM_022255679.1"/>
</dbReference>
<dbReference type="Proteomes" id="UP000694845">
    <property type="component" value="Unplaced"/>
</dbReference>
<dbReference type="PROSITE" id="PS00022">
    <property type="entry name" value="EGF_1"/>
    <property type="match status" value="1"/>
</dbReference>
<dbReference type="KEGG" id="aplc:110990604"/>
<evidence type="ECO:0000259" key="2">
    <source>
        <dbReference type="PROSITE" id="PS00022"/>
    </source>
</evidence>
<proteinExistence type="predicted"/>